<dbReference type="InterPro" id="IPR036397">
    <property type="entry name" value="RNaseH_sf"/>
</dbReference>
<dbReference type="Pfam" id="PF13358">
    <property type="entry name" value="DDE_3"/>
    <property type="match status" value="1"/>
</dbReference>
<reference evidence="2" key="1">
    <citation type="submission" date="2019-10" db="EMBL/GenBank/DDBJ databases">
        <title>Conservation and host-specific expression of non-tandemly repeated heterogenous ribosome RNA gene in arbuscular mycorrhizal fungi.</title>
        <authorList>
            <person name="Maeda T."/>
            <person name="Kobayashi Y."/>
            <person name="Nakagawa T."/>
            <person name="Ezawa T."/>
            <person name="Yamaguchi K."/>
            <person name="Bino T."/>
            <person name="Nishimoto Y."/>
            <person name="Shigenobu S."/>
            <person name="Kawaguchi M."/>
        </authorList>
    </citation>
    <scope>NUCLEOTIDE SEQUENCE</scope>
    <source>
        <strain evidence="2">HR1</strain>
    </source>
</reference>
<feature type="domain" description="Tc1-like transposase DDE" evidence="1">
    <location>
        <begin position="62"/>
        <end position="120"/>
    </location>
</feature>
<proteinExistence type="predicted"/>
<comment type="caution">
    <text evidence="2">The sequence shown here is derived from an EMBL/GenBank/DDBJ whole genome shotgun (WGS) entry which is preliminary data.</text>
</comment>
<evidence type="ECO:0000259" key="1">
    <source>
        <dbReference type="Pfam" id="PF13358"/>
    </source>
</evidence>
<sequence>MFSSKRMFKHNSASKSLKTNNNIEVSREPLKDAHVKPIVKFEGVSVFIWGCLTSRGVDYLYKDFMETLDYYELNVRDIIFMQDNDPKYTAILTKKWFEDNHIEVLFWPPQSPDLNLIEHL</sequence>
<protein>
    <recommendedName>
        <fullName evidence="1">Tc1-like transposase DDE domain-containing protein</fullName>
    </recommendedName>
</protein>
<name>A0A8H3LD76_9GLOM</name>
<dbReference type="OrthoDB" id="2417635at2759"/>
<dbReference type="AlphaFoldDB" id="A0A8H3LD76"/>
<gene>
    <name evidence="2" type="ORF">RCL2_001066000</name>
</gene>
<evidence type="ECO:0000313" key="3">
    <source>
        <dbReference type="Proteomes" id="UP000615446"/>
    </source>
</evidence>
<dbReference type="InterPro" id="IPR038717">
    <property type="entry name" value="Tc1-like_DDE_dom"/>
</dbReference>
<dbReference type="EMBL" id="BLAL01000069">
    <property type="protein sequence ID" value="GES83505.1"/>
    <property type="molecule type" value="Genomic_DNA"/>
</dbReference>
<organism evidence="2 3">
    <name type="scientific">Rhizophagus clarus</name>
    <dbReference type="NCBI Taxonomy" id="94130"/>
    <lineage>
        <taxon>Eukaryota</taxon>
        <taxon>Fungi</taxon>
        <taxon>Fungi incertae sedis</taxon>
        <taxon>Mucoromycota</taxon>
        <taxon>Glomeromycotina</taxon>
        <taxon>Glomeromycetes</taxon>
        <taxon>Glomerales</taxon>
        <taxon>Glomeraceae</taxon>
        <taxon>Rhizophagus</taxon>
    </lineage>
</organism>
<dbReference type="GO" id="GO:0003676">
    <property type="term" value="F:nucleic acid binding"/>
    <property type="evidence" value="ECO:0007669"/>
    <property type="project" value="InterPro"/>
</dbReference>
<evidence type="ECO:0000313" key="2">
    <source>
        <dbReference type="EMBL" id="GES83505.1"/>
    </source>
</evidence>
<dbReference type="Proteomes" id="UP000615446">
    <property type="component" value="Unassembled WGS sequence"/>
</dbReference>
<dbReference type="Gene3D" id="3.30.420.10">
    <property type="entry name" value="Ribonuclease H-like superfamily/Ribonuclease H"/>
    <property type="match status" value="1"/>
</dbReference>
<accession>A0A8H3LD76</accession>